<dbReference type="CDD" id="cd00067">
    <property type="entry name" value="GAL4"/>
    <property type="match status" value="1"/>
</dbReference>
<feature type="domain" description="Zn(2)-C6 fungal-type" evidence="2">
    <location>
        <begin position="13"/>
        <end position="56"/>
    </location>
</feature>
<evidence type="ECO:0000259" key="2">
    <source>
        <dbReference type="SMART" id="SM00066"/>
    </source>
</evidence>
<dbReference type="EMBL" id="CAJVQB010008788">
    <property type="protein sequence ID" value="CAG8723116.1"/>
    <property type="molecule type" value="Genomic_DNA"/>
</dbReference>
<dbReference type="Proteomes" id="UP000789901">
    <property type="component" value="Unassembled WGS sequence"/>
</dbReference>
<evidence type="ECO:0000313" key="4">
    <source>
        <dbReference type="Proteomes" id="UP000789901"/>
    </source>
</evidence>
<accession>A0ABN7V2T0</accession>
<dbReference type="Gene3D" id="4.10.240.10">
    <property type="entry name" value="Zn(2)-C6 fungal-type DNA-binding domain"/>
    <property type="match status" value="1"/>
</dbReference>
<evidence type="ECO:0000313" key="3">
    <source>
        <dbReference type="EMBL" id="CAG8723116.1"/>
    </source>
</evidence>
<name>A0ABN7V2T0_GIGMA</name>
<dbReference type="SUPFAM" id="SSF57701">
    <property type="entry name" value="Zn2/Cys6 DNA-binding domain"/>
    <property type="match status" value="1"/>
</dbReference>
<keyword evidence="4" id="KW-1185">Reference proteome</keyword>
<comment type="caution">
    <text evidence="3">The sequence shown here is derived from an EMBL/GenBank/DDBJ whole genome shotgun (WGS) entry which is preliminary data.</text>
</comment>
<dbReference type="Pfam" id="PF00172">
    <property type="entry name" value="Zn_clus"/>
    <property type="match status" value="1"/>
</dbReference>
<proteinExistence type="predicted"/>
<evidence type="ECO:0000256" key="1">
    <source>
        <dbReference type="ARBA" id="ARBA00023242"/>
    </source>
</evidence>
<dbReference type="InterPro" id="IPR036864">
    <property type="entry name" value="Zn2-C6_fun-type_DNA-bd_sf"/>
</dbReference>
<sequence length="180" mass="20409">MSFPCHEQQQRGPYVTEACTNCQQKHAKCTGGAVCKRCTQRNLVCIFSDSGKKRGPKKNGQHPEQVYVLNGLENDFDGTTMLSPVVPNLVQGHTSTLSSPSEYLQQPDNIDELTFYSNFYEKQDIQAFQEAGSFPYQVHTDTGYGMQNSNLIDKVYVINNVFFLQNDLFSDNSYIQLFHN</sequence>
<dbReference type="PANTHER" id="PTHR31668">
    <property type="entry name" value="GLUCOSE TRANSPORT TRANSCRIPTION REGULATOR RGT1-RELATED-RELATED"/>
    <property type="match status" value="1"/>
</dbReference>
<gene>
    <name evidence="3" type="ORF">GMARGA_LOCUS13695</name>
</gene>
<dbReference type="InterPro" id="IPR050797">
    <property type="entry name" value="Carb_Metab_Trans_Reg"/>
</dbReference>
<organism evidence="3 4">
    <name type="scientific">Gigaspora margarita</name>
    <dbReference type="NCBI Taxonomy" id="4874"/>
    <lineage>
        <taxon>Eukaryota</taxon>
        <taxon>Fungi</taxon>
        <taxon>Fungi incertae sedis</taxon>
        <taxon>Mucoromycota</taxon>
        <taxon>Glomeromycotina</taxon>
        <taxon>Glomeromycetes</taxon>
        <taxon>Diversisporales</taxon>
        <taxon>Gigasporaceae</taxon>
        <taxon>Gigaspora</taxon>
    </lineage>
</organism>
<dbReference type="PANTHER" id="PTHR31668:SF24">
    <property type="entry name" value="TRANSCRIPTION FACTOR, PUTATIVE-RELATED"/>
    <property type="match status" value="1"/>
</dbReference>
<dbReference type="SMART" id="SM00066">
    <property type="entry name" value="GAL4"/>
    <property type="match status" value="1"/>
</dbReference>
<dbReference type="InterPro" id="IPR001138">
    <property type="entry name" value="Zn2Cys6_DnaBD"/>
</dbReference>
<keyword evidence="1" id="KW-0539">Nucleus</keyword>
<reference evidence="3 4" key="1">
    <citation type="submission" date="2021-06" db="EMBL/GenBank/DDBJ databases">
        <authorList>
            <person name="Kallberg Y."/>
            <person name="Tangrot J."/>
            <person name="Rosling A."/>
        </authorList>
    </citation>
    <scope>NUCLEOTIDE SEQUENCE [LARGE SCALE GENOMIC DNA]</scope>
    <source>
        <strain evidence="3 4">120-4 pot B 10/14</strain>
    </source>
</reference>
<protein>
    <submittedName>
        <fullName evidence="3">45150_t:CDS:1</fullName>
    </submittedName>
</protein>